<dbReference type="Proteomes" id="UP000627155">
    <property type="component" value="Chromosome"/>
</dbReference>
<dbReference type="PANTHER" id="PTHR30349:SF41">
    <property type="entry name" value="INTEGRASE_RECOMBINASE PROTEIN MJ0367-RELATED"/>
    <property type="match status" value="1"/>
</dbReference>
<comment type="similarity">
    <text evidence="1">Belongs to the 'phage' integrase family.</text>
</comment>
<feature type="domain" description="Tyr recombinase" evidence="5">
    <location>
        <begin position="134"/>
        <end position="313"/>
    </location>
</feature>
<gene>
    <name evidence="7" type="ORF">I6J37_04585</name>
</gene>
<dbReference type="InterPro" id="IPR010998">
    <property type="entry name" value="Integrase_recombinase_N"/>
</dbReference>
<dbReference type="CDD" id="cd00397">
    <property type="entry name" value="DNA_BRE_C"/>
    <property type="match status" value="1"/>
</dbReference>
<organism evidence="7 8">
    <name type="scientific">Mammaliicoccus vitulinus</name>
    <dbReference type="NCBI Taxonomy" id="71237"/>
    <lineage>
        <taxon>Bacteria</taxon>
        <taxon>Bacillati</taxon>
        <taxon>Bacillota</taxon>
        <taxon>Bacilli</taxon>
        <taxon>Bacillales</taxon>
        <taxon>Staphylococcaceae</taxon>
        <taxon>Mammaliicoccus</taxon>
    </lineage>
</organism>
<keyword evidence="8" id="KW-1185">Reference proteome</keyword>
<evidence type="ECO:0000259" key="6">
    <source>
        <dbReference type="PROSITE" id="PS51900"/>
    </source>
</evidence>
<proteinExistence type="inferred from homology"/>
<dbReference type="Pfam" id="PF13102">
    <property type="entry name" value="Phage_int_SAM_5"/>
    <property type="match status" value="1"/>
</dbReference>
<dbReference type="SUPFAM" id="SSF56349">
    <property type="entry name" value="DNA breaking-rejoining enzymes"/>
    <property type="match status" value="1"/>
</dbReference>
<dbReference type="Pfam" id="PF00589">
    <property type="entry name" value="Phage_integrase"/>
    <property type="match status" value="1"/>
</dbReference>
<name>A0ABX7HH58_9STAP</name>
<dbReference type="InterPro" id="IPR002104">
    <property type="entry name" value="Integrase_catalytic"/>
</dbReference>
<dbReference type="PROSITE" id="PS51900">
    <property type="entry name" value="CB"/>
    <property type="match status" value="1"/>
</dbReference>
<keyword evidence="3" id="KW-0233">DNA recombination</keyword>
<dbReference type="InterPro" id="IPR025269">
    <property type="entry name" value="SAM-like_dom"/>
</dbReference>
<evidence type="ECO:0000256" key="1">
    <source>
        <dbReference type="ARBA" id="ARBA00008857"/>
    </source>
</evidence>
<evidence type="ECO:0000256" key="3">
    <source>
        <dbReference type="ARBA" id="ARBA00023172"/>
    </source>
</evidence>
<dbReference type="Gene3D" id="1.10.150.130">
    <property type="match status" value="1"/>
</dbReference>
<accession>A0ABX7HH58</accession>
<dbReference type="InterPro" id="IPR044068">
    <property type="entry name" value="CB"/>
</dbReference>
<evidence type="ECO:0000259" key="5">
    <source>
        <dbReference type="PROSITE" id="PS51898"/>
    </source>
</evidence>
<feature type="domain" description="Core-binding (CB)" evidence="6">
    <location>
        <begin position="15"/>
        <end position="113"/>
    </location>
</feature>
<keyword evidence="2 4" id="KW-0238">DNA-binding</keyword>
<dbReference type="EMBL" id="CP069486">
    <property type="protein sequence ID" value="QRO85956.1"/>
    <property type="molecule type" value="Genomic_DNA"/>
</dbReference>
<dbReference type="InterPro" id="IPR011010">
    <property type="entry name" value="DNA_brk_join_enz"/>
</dbReference>
<dbReference type="PANTHER" id="PTHR30349">
    <property type="entry name" value="PHAGE INTEGRASE-RELATED"/>
    <property type="match status" value="1"/>
</dbReference>
<evidence type="ECO:0000256" key="2">
    <source>
        <dbReference type="ARBA" id="ARBA00023125"/>
    </source>
</evidence>
<reference evidence="7 8" key="1">
    <citation type="submission" date="2021-02" db="EMBL/GenBank/DDBJ databases">
        <title>FDA dAtabase for Regulatory Grade micrObial Sequences (FDA-ARGOS): Supporting development and validation of Infectious Disease Dx tests.</title>
        <authorList>
            <person name="Sproer C."/>
            <person name="Gronow S."/>
            <person name="Severitt S."/>
            <person name="Schroder I."/>
            <person name="Tallon L."/>
            <person name="Sadzewicz L."/>
            <person name="Zhao X."/>
            <person name="Boylan J."/>
            <person name="Ott S."/>
            <person name="Bowen H."/>
            <person name="Vavikolanu K."/>
            <person name="Mehta A."/>
            <person name="Aluvathingal J."/>
            <person name="Nadendla S."/>
            <person name="Lowell S."/>
            <person name="Myers T."/>
            <person name="Yan Y."/>
            <person name="Sichtig H."/>
        </authorList>
    </citation>
    <scope>NUCLEOTIDE SEQUENCE [LARGE SCALE GENOMIC DNA]</scope>
    <source>
        <strain evidence="7 8">FDAARGOS_1207</strain>
    </source>
</reference>
<dbReference type="RefSeq" id="WP_103323403.1">
    <property type="nucleotide sequence ID" value="NZ_CBCPHH010000005.1"/>
</dbReference>
<dbReference type="PROSITE" id="PS51898">
    <property type="entry name" value="TYR_RECOMBINASE"/>
    <property type="match status" value="1"/>
</dbReference>
<dbReference type="Gene3D" id="1.10.443.10">
    <property type="entry name" value="Intergrase catalytic core"/>
    <property type="match status" value="1"/>
</dbReference>
<evidence type="ECO:0000313" key="8">
    <source>
        <dbReference type="Proteomes" id="UP000627155"/>
    </source>
</evidence>
<dbReference type="InterPro" id="IPR050090">
    <property type="entry name" value="Tyrosine_recombinase_XerCD"/>
</dbReference>
<sequence length="336" mass="40134">MKRIRNTSINNFDNKSLNEIRSIVISYKQSQNLSPKTFDVYKRVFKEFDIYFDKNLNLYELKMRKASQFIEYLLKDKVYYLDRFHNTGRVRGIKPTTVNTYLKACKSIYQVLVDLEYIESNPFKKIKTVKRQEERIKTIPEDDINKLIDSLDKNYYTDFRMIVIIHVLLDTFGRINEVLNMKVEDIDFETNTIYFGETKSNQYRYVPFSNKTKKLLIELIEETKEFRSDYIFLTQYGTVMTPNNFRSALNRYLKQFKISTHITPHMFRHTASTLFLKNGGSINVLQKILGHKKITTTEIYTHLSIEDVLNQSEEYSPLNSIVNTRKYNKLRNKRRK</sequence>
<dbReference type="InterPro" id="IPR013762">
    <property type="entry name" value="Integrase-like_cat_sf"/>
</dbReference>
<evidence type="ECO:0000256" key="4">
    <source>
        <dbReference type="PROSITE-ProRule" id="PRU01248"/>
    </source>
</evidence>
<evidence type="ECO:0000313" key="7">
    <source>
        <dbReference type="EMBL" id="QRO85956.1"/>
    </source>
</evidence>
<protein>
    <submittedName>
        <fullName evidence="7">Tyrosine-type recombinase/integrase</fullName>
    </submittedName>
</protein>